<dbReference type="GO" id="GO:0043161">
    <property type="term" value="P:proteasome-mediated ubiquitin-dependent protein catabolic process"/>
    <property type="evidence" value="ECO:0007669"/>
    <property type="project" value="InterPro"/>
</dbReference>
<dbReference type="InterPro" id="IPR029071">
    <property type="entry name" value="Ubiquitin-like_domsf"/>
</dbReference>
<dbReference type="InterPro" id="IPR018200">
    <property type="entry name" value="USP_CS"/>
</dbReference>
<dbReference type="EMBL" id="JAGTXO010000038">
    <property type="protein sequence ID" value="KAG8459722.1"/>
    <property type="molecule type" value="Genomic_DNA"/>
</dbReference>
<feature type="compositionally biased region" description="Low complexity" evidence="7">
    <location>
        <begin position="517"/>
        <end position="535"/>
    </location>
</feature>
<evidence type="ECO:0000256" key="2">
    <source>
        <dbReference type="ARBA" id="ARBA00022670"/>
    </source>
</evidence>
<dbReference type="PROSITE" id="PS50053">
    <property type="entry name" value="UBIQUITIN_2"/>
    <property type="match status" value="1"/>
</dbReference>
<evidence type="ECO:0000256" key="3">
    <source>
        <dbReference type="ARBA" id="ARBA00022786"/>
    </source>
</evidence>
<comment type="caution">
    <text evidence="10">The sequence shown here is derived from an EMBL/GenBank/DDBJ whole genome shotgun (WGS) entry which is preliminary data.</text>
</comment>
<dbReference type="InterPro" id="IPR038765">
    <property type="entry name" value="Papain-like_cys_pep_sf"/>
</dbReference>
<gene>
    <name evidence="10" type="ORF">KFE25_003174</name>
</gene>
<keyword evidence="5 6" id="KW-0788">Thiol protease</keyword>
<proteinExistence type="inferred from homology"/>
<organism evidence="10 11">
    <name type="scientific">Diacronema lutheri</name>
    <name type="common">Unicellular marine alga</name>
    <name type="synonym">Monochrysis lutheri</name>
    <dbReference type="NCBI Taxonomy" id="2081491"/>
    <lineage>
        <taxon>Eukaryota</taxon>
        <taxon>Haptista</taxon>
        <taxon>Haptophyta</taxon>
        <taxon>Pavlovophyceae</taxon>
        <taxon>Pavlovales</taxon>
        <taxon>Pavlovaceae</taxon>
        <taxon>Diacronema</taxon>
    </lineage>
</organism>
<dbReference type="Proteomes" id="UP000751190">
    <property type="component" value="Unassembled WGS sequence"/>
</dbReference>
<reference evidence="10" key="1">
    <citation type="submission" date="2021-05" db="EMBL/GenBank/DDBJ databases">
        <title>The genome of the haptophyte Pavlova lutheri (Diacronema luteri, Pavlovales) - a model for lipid biosynthesis in eukaryotic algae.</title>
        <authorList>
            <person name="Hulatt C.J."/>
            <person name="Posewitz M.C."/>
        </authorList>
    </citation>
    <scope>NUCLEOTIDE SEQUENCE</scope>
    <source>
        <strain evidence="10">NIVA-4/92</strain>
    </source>
</reference>
<comment type="catalytic activity">
    <reaction evidence="1 6">
        <text>Thiol-dependent hydrolysis of ester, thioester, amide, peptide and isopeptide bonds formed by the C-terminal Gly of ubiquitin (a 76-residue protein attached to proteins as an intracellular targeting signal).</text>
        <dbReference type="EC" id="3.4.19.12"/>
    </reaction>
</comment>
<dbReference type="InterPro" id="IPR001394">
    <property type="entry name" value="Peptidase_C19_UCH"/>
</dbReference>
<dbReference type="GO" id="GO:0070628">
    <property type="term" value="F:proteasome binding"/>
    <property type="evidence" value="ECO:0007669"/>
    <property type="project" value="TreeGrafter"/>
</dbReference>
<dbReference type="SUPFAM" id="SSF54236">
    <property type="entry name" value="Ubiquitin-like"/>
    <property type="match status" value="1"/>
</dbReference>
<dbReference type="PROSITE" id="PS00972">
    <property type="entry name" value="USP_1"/>
    <property type="match status" value="1"/>
</dbReference>
<dbReference type="SUPFAM" id="SSF54001">
    <property type="entry name" value="Cysteine proteinases"/>
    <property type="match status" value="1"/>
</dbReference>
<dbReference type="GO" id="GO:0061136">
    <property type="term" value="P:regulation of proteasomal protein catabolic process"/>
    <property type="evidence" value="ECO:0007669"/>
    <property type="project" value="TreeGrafter"/>
</dbReference>
<dbReference type="SMART" id="SM00213">
    <property type="entry name" value="UBQ"/>
    <property type="match status" value="1"/>
</dbReference>
<evidence type="ECO:0000256" key="1">
    <source>
        <dbReference type="ARBA" id="ARBA00000707"/>
    </source>
</evidence>
<evidence type="ECO:0000256" key="4">
    <source>
        <dbReference type="ARBA" id="ARBA00022801"/>
    </source>
</evidence>
<keyword evidence="3 6" id="KW-0833">Ubl conjugation pathway</keyword>
<evidence type="ECO:0000259" key="9">
    <source>
        <dbReference type="PROSITE" id="PS50235"/>
    </source>
</evidence>
<dbReference type="InterPro" id="IPR028889">
    <property type="entry name" value="USP"/>
</dbReference>
<dbReference type="AlphaFoldDB" id="A0A8J5XF78"/>
<feature type="region of interest" description="Disordered" evidence="7">
    <location>
        <begin position="512"/>
        <end position="535"/>
    </location>
</feature>
<dbReference type="InterPro" id="IPR000626">
    <property type="entry name" value="Ubiquitin-like_dom"/>
</dbReference>
<feature type="domain" description="USP" evidence="9">
    <location>
        <begin position="105"/>
        <end position="504"/>
    </location>
</feature>
<dbReference type="PANTHER" id="PTHR43982">
    <property type="entry name" value="UBIQUITIN CARBOXYL-TERMINAL HYDROLASE"/>
    <property type="match status" value="1"/>
</dbReference>
<dbReference type="PROSITE" id="PS00973">
    <property type="entry name" value="USP_2"/>
    <property type="match status" value="1"/>
</dbReference>
<dbReference type="OMA" id="FKSDAEY"/>
<dbReference type="CDD" id="cd16104">
    <property type="entry name" value="Ubl_USP14_like"/>
    <property type="match status" value="1"/>
</dbReference>
<evidence type="ECO:0000256" key="7">
    <source>
        <dbReference type="SAM" id="MobiDB-lite"/>
    </source>
</evidence>
<evidence type="ECO:0000313" key="10">
    <source>
        <dbReference type="EMBL" id="KAG8459722.1"/>
    </source>
</evidence>
<accession>A0A8J5XF78</accession>
<protein>
    <recommendedName>
        <fullName evidence="6">Ubiquitin carboxyl-terminal hydrolase</fullName>
        <ecNumber evidence="6">3.4.19.12</ecNumber>
    </recommendedName>
</protein>
<keyword evidence="11" id="KW-1185">Reference proteome</keyword>
<keyword evidence="4 6" id="KW-0378">Hydrolase</keyword>
<dbReference type="InterPro" id="IPR044635">
    <property type="entry name" value="UBP14-like"/>
</dbReference>
<dbReference type="Gene3D" id="3.90.70.10">
    <property type="entry name" value="Cysteine proteinases"/>
    <property type="match status" value="1"/>
</dbReference>
<name>A0A8J5XF78_DIALT</name>
<dbReference type="PROSITE" id="PS50235">
    <property type="entry name" value="USP_3"/>
    <property type="match status" value="1"/>
</dbReference>
<evidence type="ECO:0000256" key="5">
    <source>
        <dbReference type="ARBA" id="ARBA00022807"/>
    </source>
</evidence>
<evidence type="ECO:0000313" key="11">
    <source>
        <dbReference type="Proteomes" id="UP000751190"/>
    </source>
</evidence>
<evidence type="ECO:0000259" key="8">
    <source>
        <dbReference type="PROSITE" id="PS50053"/>
    </source>
</evidence>
<dbReference type="GO" id="GO:0004843">
    <property type="term" value="F:cysteine-type deubiquitinase activity"/>
    <property type="evidence" value="ECO:0007669"/>
    <property type="project" value="UniProtKB-UniRule"/>
</dbReference>
<dbReference type="Gene3D" id="3.10.20.90">
    <property type="entry name" value="Phosphatidylinositol 3-kinase Catalytic Subunit, Chain A, domain 1"/>
    <property type="match status" value="1"/>
</dbReference>
<dbReference type="Pfam" id="PF00443">
    <property type="entry name" value="UCH"/>
    <property type="match status" value="1"/>
</dbReference>
<dbReference type="OrthoDB" id="333239at2759"/>
<dbReference type="PANTHER" id="PTHR43982:SF1">
    <property type="entry name" value="UBIQUITIN CARBOXYL-TERMINAL HYDROLASE 14"/>
    <property type="match status" value="1"/>
</dbReference>
<sequence length="535" mass="57837">MIKVNVKWGKAKFDNVEVDPSEPGLLLKTQLFALTGVPVERIKVMGLKGGPLKDDVPLAELGLKPGQNLMMMGTADALAEPPAEKTTFIEDMPMAATAEELNAPAGLRNLGNTCYLNSSVQVMRAIPEVSSALRAFRVPPSASASEPGTALVLAQRELLAELDRSSSAREVLPLRFVSTFREHFPRFAEQADNGGYAQQDAEECWSALVSNMASRLRLPPTAGAHSNLEIGATLAHGGLQDNLADALFGIETTSTLTCDEAPDEPPIVQREAQRRLACHLKQGCAHLYNAIELSLDEAVSKMSPSLGREANYTKRSRLSRLPPYLPVQFVRFAWRADSQKRCKVLKEVSFPDQLDLRNLLTPQLAKRVHAHWRALEADAVGAPAADGDAPVGANAMAVDAPATDAPSELPDAVRSRDNLTGRYELFAVLTHEGRTAEGGHYVAWLRDDAERSHAAQAGAGGKATEPGWLVFDDETVARVPADKIKKLHGGGDYHMAYMCFYRHSSRIDDEIKESARRSAGLAGKAGAKPAEATPN</sequence>
<dbReference type="GO" id="GO:0016579">
    <property type="term" value="P:protein deubiquitination"/>
    <property type="evidence" value="ECO:0007669"/>
    <property type="project" value="InterPro"/>
</dbReference>
<dbReference type="EC" id="3.4.19.12" evidence="6"/>
<evidence type="ECO:0000256" key="6">
    <source>
        <dbReference type="RuleBase" id="RU366025"/>
    </source>
</evidence>
<comment type="similarity">
    <text evidence="6">Belongs to the peptidase C19 family.</text>
</comment>
<dbReference type="Pfam" id="PF00240">
    <property type="entry name" value="ubiquitin"/>
    <property type="match status" value="1"/>
</dbReference>
<feature type="domain" description="Ubiquitin-like" evidence="8">
    <location>
        <begin position="2"/>
        <end position="72"/>
    </location>
</feature>
<keyword evidence="2 6" id="KW-0645">Protease</keyword>